<reference evidence="1 2" key="1">
    <citation type="journal article" date="2024" name="Plant Biotechnol. J.">
        <title>Genome and CRISPR/Cas9 system of a widespread forest tree (Populus alba) in the world.</title>
        <authorList>
            <person name="Liu Y.J."/>
            <person name="Jiang P.F."/>
            <person name="Han X.M."/>
            <person name="Li X.Y."/>
            <person name="Wang H.M."/>
            <person name="Wang Y.J."/>
            <person name="Wang X.X."/>
            <person name="Zeng Q.Y."/>
        </authorList>
    </citation>
    <scope>NUCLEOTIDE SEQUENCE [LARGE SCALE GENOMIC DNA]</scope>
    <source>
        <strain evidence="2">cv. PAL-ZL1</strain>
    </source>
</reference>
<protein>
    <submittedName>
        <fullName evidence="1">Uncharacterized protein</fullName>
    </submittedName>
</protein>
<organism evidence="1 2">
    <name type="scientific">Populus alba</name>
    <name type="common">White poplar</name>
    <dbReference type="NCBI Taxonomy" id="43335"/>
    <lineage>
        <taxon>Eukaryota</taxon>
        <taxon>Viridiplantae</taxon>
        <taxon>Streptophyta</taxon>
        <taxon>Embryophyta</taxon>
        <taxon>Tracheophyta</taxon>
        <taxon>Spermatophyta</taxon>
        <taxon>Magnoliopsida</taxon>
        <taxon>eudicotyledons</taxon>
        <taxon>Gunneridae</taxon>
        <taxon>Pentapetalae</taxon>
        <taxon>rosids</taxon>
        <taxon>fabids</taxon>
        <taxon>Malpighiales</taxon>
        <taxon>Salicaceae</taxon>
        <taxon>Saliceae</taxon>
        <taxon>Populus</taxon>
    </lineage>
</organism>
<name>A0ACC4AZB5_POPAL</name>
<comment type="caution">
    <text evidence="1">The sequence shown here is derived from an EMBL/GenBank/DDBJ whole genome shotgun (WGS) entry which is preliminary data.</text>
</comment>
<accession>A0ACC4AZB5</accession>
<gene>
    <name evidence="1" type="ORF">D5086_025487</name>
</gene>
<evidence type="ECO:0000313" key="1">
    <source>
        <dbReference type="EMBL" id="KAL3571583.1"/>
    </source>
</evidence>
<dbReference type="Proteomes" id="UP000309997">
    <property type="component" value="Unassembled WGS sequence"/>
</dbReference>
<sequence length="224" mass="25036">MTPLGELTRKDHKTLKGYRGWLGFNWESCNKAEGWHNSLKNSVPDLSNAGITHVWLPPSSQSVAPQGYMPDRLYDLSASRYGSQDELKSLIGDLKQKGIKCLADIVINHRTAEKQDERGIWSIFEGDDFEPAPDIDHLNPRFYDHFFDWGLKEEIGKLATIRKNYGIGSASTVNILASDADLYVAAINDNLIMKIGPKTDLGNLIPSNFQVATSGTDHCVWVKM</sequence>
<evidence type="ECO:0000313" key="2">
    <source>
        <dbReference type="Proteomes" id="UP000309997"/>
    </source>
</evidence>
<keyword evidence="2" id="KW-1185">Reference proteome</keyword>
<dbReference type="EMBL" id="RCHU02000014">
    <property type="protein sequence ID" value="KAL3571583.1"/>
    <property type="molecule type" value="Genomic_DNA"/>
</dbReference>
<proteinExistence type="predicted"/>